<feature type="region of interest" description="Disordered" evidence="1">
    <location>
        <begin position="123"/>
        <end position="161"/>
    </location>
</feature>
<reference evidence="3 4" key="1">
    <citation type="submission" date="2024-02" db="EMBL/GenBank/DDBJ databases">
        <authorList>
            <person name="Vignale AGUSTIN F."/>
            <person name="Sosa J E."/>
            <person name="Modenutti C."/>
        </authorList>
    </citation>
    <scope>NUCLEOTIDE SEQUENCE [LARGE SCALE GENOMIC DNA]</scope>
</reference>
<dbReference type="PANTHER" id="PTHR35697">
    <property type="entry name" value="OS08G0108300 PROTEIN"/>
    <property type="match status" value="1"/>
</dbReference>
<keyword evidence="2" id="KW-1133">Transmembrane helix</keyword>
<comment type="caution">
    <text evidence="3">The sequence shown here is derived from an EMBL/GenBank/DDBJ whole genome shotgun (WGS) entry which is preliminary data.</text>
</comment>
<dbReference type="InterPro" id="IPR044950">
    <property type="entry name" value="TED6/7"/>
</dbReference>
<keyword evidence="2" id="KW-0812">Transmembrane</keyword>
<feature type="transmembrane region" description="Helical" evidence="2">
    <location>
        <begin position="43"/>
        <end position="68"/>
    </location>
</feature>
<protein>
    <submittedName>
        <fullName evidence="3">Uncharacterized protein</fullName>
    </submittedName>
</protein>
<keyword evidence="2" id="KW-0472">Membrane</keyword>
<evidence type="ECO:0000313" key="3">
    <source>
        <dbReference type="EMBL" id="CAK9145730.1"/>
    </source>
</evidence>
<evidence type="ECO:0000313" key="4">
    <source>
        <dbReference type="Proteomes" id="UP001642360"/>
    </source>
</evidence>
<evidence type="ECO:0000256" key="2">
    <source>
        <dbReference type="SAM" id="Phobius"/>
    </source>
</evidence>
<proteinExistence type="predicted"/>
<keyword evidence="4" id="KW-1185">Reference proteome</keyword>
<dbReference type="AlphaFoldDB" id="A0ABC8RL92"/>
<dbReference type="Proteomes" id="UP001642360">
    <property type="component" value="Unassembled WGS sequence"/>
</dbReference>
<accession>A0ABC8RL92</accession>
<dbReference type="PANTHER" id="PTHR35697:SF1">
    <property type="entry name" value="PROTEIN TRACHEARY ELEMENT DIFFERENTIATION-RELATED 7"/>
    <property type="match status" value="1"/>
</dbReference>
<evidence type="ECO:0000256" key="1">
    <source>
        <dbReference type="SAM" id="MobiDB-lite"/>
    </source>
</evidence>
<organism evidence="3 4">
    <name type="scientific">Ilex paraguariensis</name>
    <name type="common">yerba mate</name>
    <dbReference type="NCBI Taxonomy" id="185542"/>
    <lineage>
        <taxon>Eukaryota</taxon>
        <taxon>Viridiplantae</taxon>
        <taxon>Streptophyta</taxon>
        <taxon>Embryophyta</taxon>
        <taxon>Tracheophyta</taxon>
        <taxon>Spermatophyta</taxon>
        <taxon>Magnoliopsida</taxon>
        <taxon>eudicotyledons</taxon>
        <taxon>Gunneridae</taxon>
        <taxon>Pentapetalae</taxon>
        <taxon>asterids</taxon>
        <taxon>campanulids</taxon>
        <taxon>Aquifoliales</taxon>
        <taxon>Aquifoliaceae</taxon>
        <taxon>Ilex</taxon>
    </lineage>
</organism>
<sequence>MSWVFSANVCANSGEVAAMVRETFANAFTNEMLSNDETSHKNAIIIIVIVAFGGLFFLAFLLIALCCFGKKIWKKKKTIQETDIVRVDEHMRIKEAAVQGPHGAEAVVLSMEDDVHVEEEIRKNEKVGAGTHAKSAEITPKALEEGESSSISGHKHPEHKL</sequence>
<dbReference type="EMBL" id="CAUOFW020001502">
    <property type="protein sequence ID" value="CAK9145730.1"/>
    <property type="molecule type" value="Genomic_DNA"/>
</dbReference>
<name>A0ABC8RL92_9AQUA</name>
<gene>
    <name evidence="3" type="ORF">ILEXP_LOCUS13546</name>
</gene>